<reference evidence="4" key="1">
    <citation type="submission" date="2009-01" db="EMBL/GenBank/DDBJ databases">
        <title>Complete sequence of chromosome Cyanothece sp. PCC 7425.</title>
        <authorList>
            <consortium name="US DOE Joint Genome Institute"/>
            <person name="Lucas S."/>
            <person name="Copeland A."/>
            <person name="Lapidus A."/>
            <person name="Glavina del Rio T."/>
            <person name="Dalin E."/>
            <person name="Tice H."/>
            <person name="Bruce D."/>
            <person name="Goodwin L."/>
            <person name="Pitluck S."/>
            <person name="Sims D."/>
            <person name="Meineke L."/>
            <person name="Brettin T."/>
            <person name="Detter J.C."/>
            <person name="Han C."/>
            <person name="Larimer F."/>
            <person name="Land M."/>
            <person name="Hauser L."/>
            <person name="Kyrpides N."/>
            <person name="Ovchinnikova G."/>
            <person name="Liberton M."/>
            <person name="Stoeckel J."/>
            <person name="Banerjee A."/>
            <person name="Singh A."/>
            <person name="Page L."/>
            <person name="Sato H."/>
            <person name="Zhao L."/>
            <person name="Sherman L."/>
            <person name="Pakrasi H."/>
            <person name="Richardson P."/>
        </authorList>
    </citation>
    <scope>NUCLEOTIDE SEQUENCE</scope>
    <source>
        <strain evidence="4">PCC 7425</strain>
    </source>
</reference>
<proteinExistence type="inferred from homology"/>
<comment type="similarity">
    <text evidence="1">Belongs to the peptidase S13 family.</text>
</comment>
<dbReference type="Gene3D" id="3.50.80.20">
    <property type="entry name" value="D-Ala-D-Ala carboxypeptidase C, peptidase S13"/>
    <property type="match status" value="1"/>
</dbReference>
<dbReference type="GO" id="GO:0006508">
    <property type="term" value="P:proteolysis"/>
    <property type="evidence" value="ECO:0007669"/>
    <property type="project" value="InterPro"/>
</dbReference>
<dbReference type="HOGENOM" id="CLU_017692_1_2_3"/>
<keyword evidence="2 4" id="KW-0378">Hydrolase</keyword>
<accession>B8HV28</accession>
<feature type="region of interest" description="Disordered" evidence="3">
    <location>
        <begin position="1"/>
        <end position="30"/>
    </location>
</feature>
<dbReference type="GO" id="GO:0009002">
    <property type="term" value="F:serine-type D-Ala-D-Ala carboxypeptidase activity"/>
    <property type="evidence" value="ECO:0007669"/>
    <property type="project" value="UniProtKB-EC"/>
</dbReference>
<dbReference type="SUPFAM" id="SSF56601">
    <property type="entry name" value="beta-lactamase/transpeptidase-like"/>
    <property type="match status" value="1"/>
</dbReference>
<dbReference type="EMBL" id="CP001344">
    <property type="protein sequence ID" value="ACL43075.1"/>
    <property type="molecule type" value="Genomic_DNA"/>
</dbReference>
<evidence type="ECO:0000256" key="1">
    <source>
        <dbReference type="ARBA" id="ARBA00006096"/>
    </source>
</evidence>
<gene>
    <name evidence="4" type="ordered locus">Cyan7425_0687</name>
</gene>
<dbReference type="STRING" id="395961.Cyan7425_0687"/>
<keyword evidence="4" id="KW-0645">Protease</keyword>
<dbReference type="PRINTS" id="PR00922">
    <property type="entry name" value="DADACBPTASE3"/>
</dbReference>
<organism evidence="4">
    <name type="scientific">Cyanothece sp. (strain PCC 7425 / ATCC 29141)</name>
    <dbReference type="NCBI Taxonomy" id="395961"/>
    <lineage>
        <taxon>Bacteria</taxon>
        <taxon>Bacillati</taxon>
        <taxon>Cyanobacteriota</taxon>
        <taxon>Cyanophyceae</taxon>
        <taxon>Gomontiellales</taxon>
        <taxon>Cyanothecaceae</taxon>
        <taxon>Cyanothece</taxon>
    </lineage>
</organism>
<dbReference type="GO" id="GO:0000270">
    <property type="term" value="P:peptidoglycan metabolic process"/>
    <property type="evidence" value="ECO:0007669"/>
    <property type="project" value="TreeGrafter"/>
</dbReference>
<evidence type="ECO:0000256" key="2">
    <source>
        <dbReference type="ARBA" id="ARBA00022801"/>
    </source>
</evidence>
<evidence type="ECO:0000313" key="4">
    <source>
        <dbReference type="EMBL" id="ACL43075.1"/>
    </source>
</evidence>
<dbReference type="InterPro" id="IPR000667">
    <property type="entry name" value="Peptidase_S13"/>
</dbReference>
<dbReference type="NCBIfam" id="TIGR00666">
    <property type="entry name" value="PBP4"/>
    <property type="match status" value="1"/>
</dbReference>
<evidence type="ECO:0000256" key="3">
    <source>
        <dbReference type="SAM" id="MobiDB-lite"/>
    </source>
</evidence>
<dbReference type="AlphaFoldDB" id="B8HV28"/>
<sequence>MAAPMLGFSSRAGVAEPSSPHPPVTLTPNSGGICPAQLDQAIAAIVNRPEFRRGRWGIVVQTLGGKTLYSQAADQYFIPASNVKLFTTAAALLRMGAKFRWITPFYARGSGATLAELRVVGQGDPTLKQTDLEQVAADLHRQGVRRIRQLQVEDRSLDTTGINPTWEWGDLQSANAVPVSRLIVDENTIGLNLLPQAIGQPLQVQFVDPEAAAQWQVVNQSRTVTGQEPEWIEVQRDLIRPILRVTGQLRVGSTPEPAFVAVLEPSRHFLTKLQAALRKQGIKVDQAIVQASPSEDKQNLYRIAHLSSPPLAEVIATTNQDSNNLYAEALLESLLAQAGGTVSPPTPEADPLTILQSTLATVGVDPQAYQLQDGSGLSRRNLVTPTSLIQLLEGMHAFPQADIFRASLAVAGQTGTLAQRLRGTVGAGKLQGKTGTLSAVVSLSGYLNPPRFSPLVFSVLVNQTGVANSQVRQAIDELVVVLTRLQSCGD</sequence>
<dbReference type="KEGG" id="cyn:Cyan7425_0687"/>
<protein>
    <submittedName>
        <fullName evidence="4">D-alanyl-D-alanine carboxypeptidase/D-alanyl-D-alanine-endopeptidase</fullName>
        <ecNumber evidence="4">3.4.16.4</ecNumber>
    </submittedName>
</protein>
<dbReference type="InterPro" id="IPR012338">
    <property type="entry name" value="Beta-lactam/transpept-like"/>
</dbReference>
<dbReference type="PANTHER" id="PTHR30023:SF0">
    <property type="entry name" value="PENICILLIN-SENSITIVE CARBOXYPEPTIDASE A"/>
    <property type="match status" value="1"/>
</dbReference>
<keyword evidence="4" id="KW-0121">Carboxypeptidase</keyword>
<dbReference type="eggNOG" id="COG2027">
    <property type="taxonomic scope" value="Bacteria"/>
</dbReference>
<dbReference type="PANTHER" id="PTHR30023">
    <property type="entry name" value="D-ALANYL-D-ALANINE CARBOXYPEPTIDASE"/>
    <property type="match status" value="1"/>
</dbReference>
<name>B8HV28_CYAP4</name>
<dbReference type="MEROPS" id="S13.002"/>
<dbReference type="EC" id="3.4.16.4" evidence="4"/>
<dbReference type="Pfam" id="PF02113">
    <property type="entry name" value="Peptidase_S13"/>
    <property type="match status" value="1"/>
</dbReference>
<dbReference type="Gene3D" id="3.40.710.10">
    <property type="entry name" value="DD-peptidase/beta-lactamase superfamily"/>
    <property type="match status" value="2"/>
</dbReference>